<dbReference type="Pfam" id="PF21505">
    <property type="entry name" value="RPN2_N"/>
    <property type="match status" value="1"/>
</dbReference>
<accession>A0A7J0F2W1</accession>
<evidence type="ECO:0000313" key="2">
    <source>
        <dbReference type="EMBL" id="GFY93031.1"/>
    </source>
</evidence>
<reference evidence="2 3" key="1">
    <citation type="submission" date="2019-07" db="EMBL/GenBank/DDBJ databases">
        <title>De Novo Assembly of kiwifruit Actinidia rufa.</title>
        <authorList>
            <person name="Sugita-Konishi S."/>
            <person name="Sato K."/>
            <person name="Mori E."/>
            <person name="Abe Y."/>
            <person name="Kisaki G."/>
            <person name="Hamano K."/>
            <person name="Suezawa K."/>
            <person name="Otani M."/>
            <person name="Fukuda T."/>
            <person name="Manabe T."/>
            <person name="Gomi K."/>
            <person name="Tabuchi M."/>
            <person name="Akimitsu K."/>
            <person name="Kataoka I."/>
        </authorList>
    </citation>
    <scope>NUCLEOTIDE SEQUENCE [LARGE SCALE GENOMIC DNA]</scope>
    <source>
        <strain evidence="3">cv. Fuchu</strain>
    </source>
</reference>
<dbReference type="GO" id="GO:0000502">
    <property type="term" value="C:proteasome complex"/>
    <property type="evidence" value="ECO:0007669"/>
    <property type="project" value="UniProtKB-KW"/>
</dbReference>
<proteinExistence type="predicted"/>
<feature type="domain" description="26S proteasome non-ATPase regulatory subunit 1/RPN2 N-terminal" evidence="1">
    <location>
        <begin position="8"/>
        <end position="47"/>
    </location>
</feature>
<dbReference type="InterPro" id="IPR048570">
    <property type="entry name" value="PSMD1_RPN2_N"/>
</dbReference>
<dbReference type="AlphaFoldDB" id="A0A7J0F2W1"/>
<gene>
    <name evidence="2" type="ORF">Acr_08g0014270</name>
</gene>
<keyword evidence="2" id="KW-0647">Proteasome</keyword>
<keyword evidence="3" id="KW-1185">Reference proteome</keyword>
<dbReference type="Proteomes" id="UP000585474">
    <property type="component" value="Unassembled WGS sequence"/>
</dbReference>
<sequence>MAAAMVSSAGGLLAMLSESHPLLKLHALSNLNAFVDYFWPEISTSVPIM</sequence>
<protein>
    <submittedName>
        <fullName evidence="2">26S proteasome regulatory complex, non-ATPase subcomplex, Rpn2/Psmd1 subunit</fullName>
    </submittedName>
</protein>
<name>A0A7J0F2W1_9ERIC</name>
<evidence type="ECO:0000259" key="1">
    <source>
        <dbReference type="Pfam" id="PF21505"/>
    </source>
</evidence>
<dbReference type="EMBL" id="BJWL01000008">
    <property type="protein sequence ID" value="GFY93031.1"/>
    <property type="molecule type" value="Genomic_DNA"/>
</dbReference>
<comment type="caution">
    <text evidence="2">The sequence shown here is derived from an EMBL/GenBank/DDBJ whole genome shotgun (WGS) entry which is preliminary data.</text>
</comment>
<evidence type="ECO:0000313" key="3">
    <source>
        <dbReference type="Proteomes" id="UP000585474"/>
    </source>
</evidence>
<organism evidence="2 3">
    <name type="scientific">Actinidia rufa</name>
    <dbReference type="NCBI Taxonomy" id="165716"/>
    <lineage>
        <taxon>Eukaryota</taxon>
        <taxon>Viridiplantae</taxon>
        <taxon>Streptophyta</taxon>
        <taxon>Embryophyta</taxon>
        <taxon>Tracheophyta</taxon>
        <taxon>Spermatophyta</taxon>
        <taxon>Magnoliopsida</taxon>
        <taxon>eudicotyledons</taxon>
        <taxon>Gunneridae</taxon>
        <taxon>Pentapetalae</taxon>
        <taxon>asterids</taxon>
        <taxon>Ericales</taxon>
        <taxon>Actinidiaceae</taxon>
        <taxon>Actinidia</taxon>
    </lineage>
</organism>
<dbReference type="OrthoDB" id="1669119at2759"/>